<feature type="region of interest" description="Disordered" evidence="1">
    <location>
        <begin position="406"/>
        <end position="425"/>
    </location>
</feature>
<reference evidence="2" key="1">
    <citation type="submission" date="2016-09" db="EMBL/GenBank/DDBJ databases">
        <authorList>
            <person name="Hebert L."/>
            <person name="Moumen B."/>
        </authorList>
    </citation>
    <scope>NUCLEOTIDE SEQUENCE [LARGE SCALE GENOMIC DNA]</scope>
    <source>
        <strain evidence="2">OVI</strain>
    </source>
</reference>
<dbReference type="VEuPathDB" id="TriTrypDB:TEOVI_000373900"/>
<keyword evidence="3" id="KW-1185">Reference proteome</keyword>
<accession>A0A1G4II70</accession>
<dbReference type="AlphaFoldDB" id="A0A1G4II70"/>
<name>A0A1G4II70_TRYEQ</name>
<sequence>MASHSRGCTEATPLSAVVEGRDLRSRRSHTNLRGSSMTSISEASRSCLCTSSRNDAGERTLRARSVTEPTNLRPHSLRRGTSVTIYEDSCVRRAAIIRRLEKMRPERKLSSAASEPVYTNGARSSVLTCTRHGHSKEYPPVRPKSASCSVRQSQRCSSVTGTCASARSDAEKYTRKGRLSAPPFQTGLPRAEQAKPERNSFSFAPGRVERSRCRVRERCEQWFTGGEHLNAALISLFVACGASEQGGLGLTLFMKDFSQTCEAHQPVLPPKRIVLNAISSMKSVCIIQPSTGKPGGINFCLALPDFFALLTKELRGFTSAKVQGSFPPTREPPAVCIVLAALVPEALERVFNAEVVEYFRNPLTIAYALEKLESQYENQVSTVSDAVRDKASITISSLPQERVQHRRDVGRSACVSGSPSPVGGEASYPSISEITFSGDKSLAEAPYTGTNSTLSEVGRKAQPVPRYMKPRLLDEISTSIIARAKARKLMDRLRKSAIPINRHVCFARIFYSQQAKAGVVSANDDCCLAFTDSDDSDSEALVQLQPDPPQGRLRPTNILKWPLYDEYARGFSGINKHRKPRRGLFEEQQGQFAQLKVCSDPPISQPGSVAMSSSRTFEIPEPLSCFSLSTSLSTSSELTANDSSPLVATMTTYQRRMSKLLDRCSSQSEFSLADLSAVRFGMYGATRRRLYSASTGGTAAGVNDKKTTRGKSRTRKK</sequence>
<gene>
    <name evidence="2" type="ORF">TEOVI_000373900</name>
</gene>
<protein>
    <submittedName>
        <fullName evidence="2">Uncharacterized protein</fullName>
    </submittedName>
</protein>
<feature type="compositionally biased region" description="Basic residues" evidence="1">
    <location>
        <begin position="708"/>
        <end position="717"/>
    </location>
</feature>
<evidence type="ECO:0000313" key="3">
    <source>
        <dbReference type="Proteomes" id="UP000195570"/>
    </source>
</evidence>
<dbReference type="GeneID" id="92377679"/>
<evidence type="ECO:0000313" key="2">
    <source>
        <dbReference type="EMBL" id="SCU72163.1"/>
    </source>
</evidence>
<proteinExistence type="predicted"/>
<feature type="region of interest" description="Disordered" evidence="1">
    <location>
        <begin position="174"/>
        <end position="198"/>
    </location>
</feature>
<evidence type="ECO:0000256" key="1">
    <source>
        <dbReference type="SAM" id="MobiDB-lite"/>
    </source>
</evidence>
<dbReference type="EMBL" id="CZPT02001808">
    <property type="protein sequence ID" value="SCU72163.1"/>
    <property type="molecule type" value="Genomic_DNA"/>
</dbReference>
<feature type="region of interest" description="Disordered" evidence="1">
    <location>
        <begin position="693"/>
        <end position="717"/>
    </location>
</feature>
<organism evidence="2 3">
    <name type="scientific">Trypanosoma equiperdum</name>
    <dbReference type="NCBI Taxonomy" id="5694"/>
    <lineage>
        <taxon>Eukaryota</taxon>
        <taxon>Discoba</taxon>
        <taxon>Euglenozoa</taxon>
        <taxon>Kinetoplastea</taxon>
        <taxon>Metakinetoplastina</taxon>
        <taxon>Trypanosomatida</taxon>
        <taxon>Trypanosomatidae</taxon>
        <taxon>Trypanosoma</taxon>
    </lineage>
</organism>
<dbReference type="Proteomes" id="UP000195570">
    <property type="component" value="Unassembled WGS sequence"/>
</dbReference>
<dbReference type="RefSeq" id="XP_067082703.1">
    <property type="nucleotide sequence ID" value="XM_067226602.1"/>
</dbReference>
<comment type="caution">
    <text evidence="2">The sequence shown here is derived from an EMBL/GenBank/DDBJ whole genome shotgun (WGS) entry which is preliminary data.</text>
</comment>